<evidence type="ECO:0000313" key="4">
    <source>
        <dbReference type="Proteomes" id="UP000269998"/>
    </source>
</evidence>
<gene>
    <name evidence="3" type="ORF">MB901379_02572</name>
</gene>
<dbReference type="Pfam" id="PF04264">
    <property type="entry name" value="YceI"/>
    <property type="match status" value="1"/>
</dbReference>
<keyword evidence="4" id="KW-1185">Reference proteome</keyword>
<dbReference type="SUPFAM" id="SSF101874">
    <property type="entry name" value="YceI-like"/>
    <property type="match status" value="1"/>
</dbReference>
<sequence>MGHRLSIVMTRWQATVCWIAGEPDSAELSVDVDSLEVLRGEGGVKGLSGPEKALVRSNALRSLGADRYPNIRFVADGIDRTAEGYRLAGTLYVRGKSRPHVINLRTTDLGDSWRMCTEATVRQSDYGVKPYSMLMGALHVADEVTVTFTAVHTKDD</sequence>
<reference evidence="4" key="1">
    <citation type="submission" date="2018-02" db="EMBL/GenBank/DDBJ databases">
        <authorList>
            <person name="Seth-Smith MB H."/>
            <person name="Seth-Smith H."/>
        </authorList>
    </citation>
    <scope>NUCLEOTIDE SEQUENCE [LARGE SCALE GENOMIC DNA]</scope>
</reference>
<dbReference type="Gene3D" id="2.40.128.110">
    <property type="entry name" value="Lipid/polyisoprenoid-binding, YceI-like"/>
    <property type="match status" value="1"/>
</dbReference>
<feature type="domain" description="Lipid/polyisoprenoid-binding YceI-like" evidence="2">
    <location>
        <begin position="4"/>
        <end position="153"/>
    </location>
</feature>
<organism evidence="3 4">
    <name type="scientific">Mycobacterium basiliense</name>
    <dbReference type="NCBI Taxonomy" id="2094119"/>
    <lineage>
        <taxon>Bacteria</taxon>
        <taxon>Bacillati</taxon>
        <taxon>Actinomycetota</taxon>
        <taxon>Actinomycetes</taxon>
        <taxon>Mycobacteriales</taxon>
        <taxon>Mycobacteriaceae</taxon>
        <taxon>Mycobacterium</taxon>
    </lineage>
</organism>
<accession>A0A3S4BIG8</accession>
<proteinExistence type="inferred from homology"/>
<dbReference type="InterPro" id="IPR036761">
    <property type="entry name" value="TTHA0802/YceI-like_sf"/>
</dbReference>
<dbReference type="Proteomes" id="UP000269998">
    <property type="component" value="Chromosome"/>
</dbReference>
<evidence type="ECO:0000259" key="2">
    <source>
        <dbReference type="SMART" id="SM00867"/>
    </source>
</evidence>
<dbReference type="EMBL" id="LR130759">
    <property type="protein sequence ID" value="VDM89005.1"/>
    <property type="molecule type" value="Genomic_DNA"/>
</dbReference>
<comment type="similarity">
    <text evidence="1">Belongs to the UPF0312 family.</text>
</comment>
<dbReference type="KEGG" id="mbai:MB901379_02572"/>
<evidence type="ECO:0000256" key="1">
    <source>
        <dbReference type="ARBA" id="ARBA00008812"/>
    </source>
</evidence>
<name>A0A3S4BIG8_9MYCO</name>
<protein>
    <recommendedName>
        <fullName evidence="2">Lipid/polyisoprenoid-binding YceI-like domain-containing protein</fullName>
    </recommendedName>
</protein>
<dbReference type="SMART" id="SM00867">
    <property type="entry name" value="YceI"/>
    <property type="match status" value="1"/>
</dbReference>
<dbReference type="AlphaFoldDB" id="A0A3S4BIG8"/>
<evidence type="ECO:0000313" key="3">
    <source>
        <dbReference type="EMBL" id="VDM89005.1"/>
    </source>
</evidence>
<dbReference type="InterPro" id="IPR007372">
    <property type="entry name" value="Lipid/polyisoprenoid-bd_YceI"/>
</dbReference>